<dbReference type="GeneID" id="14887449"/>
<evidence type="ECO:0000259" key="2">
    <source>
        <dbReference type="PROSITE" id="PS50006"/>
    </source>
</evidence>
<evidence type="ECO:0000313" key="3">
    <source>
        <dbReference type="EMBL" id="ELP88150.1"/>
    </source>
</evidence>
<dbReference type="Proteomes" id="UP000014680">
    <property type="component" value="Unassembled WGS sequence"/>
</dbReference>
<dbReference type="OMA" id="ISHKHAT"/>
<dbReference type="InterPro" id="IPR000253">
    <property type="entry name" value="FHA_dom"/>
</dbReference>
<reference evidence="3 4" key="1">
    <citation type="submission" date="2012-10" db="EMBL/GenBank/DDBJ databases">
        <authorList>
            <person name="Zafar N."/>
            <person name="Inman J."/>
            <person name="Hall N."/>
            <person name="Lorenzi H."/>
            <person name="Caler E."/>
        </authorList>
    </citation>
    <scope>NUCLEOTIDE SEQUENCE [LARGE SCALE GENOMIC DNA]</scope>
    <source>
        <strain evidence="3 4">IP1</strain>
    </source>
</reference>
<dbReference type="InterPro" id="IPR008984">
    <property type="entry name" value="SMAD_FHA_dom_sf"/>
</dbReference>
<feature type="region of interest" description="Disordered" evidence="1">
    <location>
        <begin position="89"/>
        <end position="113"/>
    </location>
</feature>
<dbReference type="EMBL" id="KB206756">
    <property type="protein sequence ID" value="ELP88150.1"/>
    <property type="molecule type" value="Genomic_DNA"/>
</dbReference>
<dbReference type="PROSITE" id="PS50006">
    <property type="entry name" value="FHA_DOMAIN"/>
    <property type="match status" value="1"/>
</dbReference>
<protein>
    <recommendedName>
        <fullName evidence="2">FHA domain-containing protein</fullName>
    </recommendedName>
</protein>
<dbReference type="RefSeq" id="XP_004254921.1">
    <property type="nucleotide sequence ID" value="XM_004254873.1"/>
</dbReference>
<dbReference type="KEGG" id="eiv:EIN_223630"/>
<feature type="domain" description="FHA" evidence="2">
    <location>
        <begin position="146"/>
        <end position="204"/>
    </location>
</feature>
<accession>A0A0A1U5M0</accession>
<keyword evidence="4" id="KW-1185">Reference proteome</keyword>
<dbReference type="SUPFAM" id="SSF49879">
    <property type="entry name" value="SMAD/FHA domain"/>
    <property type="match status" value="1"/>
</dbReference>
<dbReference type="VEuPathDB" id="AmoebaDB:EIN_223630"/>
<dbReference type="AlphaFoldDB" id="A0A0A1U5M0"/>
<evidence type="ECO:0000256" key="1">
    <source>
        <dbReference type="SAM" id="MobiDB-lite"/>
    </source>
</evidence>
<gene>
    <name evidence="3" type="ORF">EIN_223630</name>
</gene>
<organism evidence="3 4">
    <name type="scientific">Entamoeba invadens IP1</name>
    <dbReference type="NCBI Taxonomy" id="370355"/>
    <lineage>
        <taxon>Eukaryota</taxon>
        <taxon>Amoebozoa</taxon>
        <taxon>Evosea</taxon>
        <taxon>Archamoebae</taxon>
        <taxon>Mastigamoebida</taxon>
        <taxon>Entamoebidae</taxon>
        <taxon>Entamoeba</taxon>
    </lineage>
</organism>
<sequence>MRMNEVCHYGSLSTALRRIHTSNRDNKIINRSTPKHQNLDNKYNQINSKQFMMKDEVVKKYYADNAIRVLLAPQDVSLHETLKPIAKNVDEKKEKKSKKKKRMSDDEELLEKKKPMRKVRGNHAKLMCDDRDAIVFDFGMKRIDAITLGRGTSNPDPSFVNLSQYTSSRSISHKHATIRYDKQLSFYVFVNEGTNGSIVNGANLLEKGASAILTDNSVMELGGFKLSFHYNNN</sequence>
<proteinExistence type="predicted"/>
<dbReference type="Pfam" id="PF00498">
    <property type="entry name" value="FHA"/>
    <property type="match status" value="1"/>
</dbReference>
<evidence type="ECO:0000313" key="4">
    <source>
        <dbReference type="Proteomes" id="UP000014680"/>
    </source>
</evidence>
<name>A0A0A1U5M0_ENTIV</name>
<dbReference type="Gene3D" id="2.60.200.20">
    <property type="match status" value="1"/>
</dbReference>